<keyword evidence="2" id="KW-0614">Plasmid</keyword>
<dbReference type="EMBL" id="CP001054">
    <property type="protein sequence ID" value="ACD21680.1"/>
    <property type="molecule type" value="Genomic_DNA"/>
</dbReference>
<gene>
    <name evidence="2" type="ordered locus">Bphyt_7395</name>
</gene>
<dbReference type="RefSeq" id="WP_012431049.1">
    <property type="nucleotide sequence ID" value="NC_010679.1"/>
</dbReference>
<evidence type="ECO:0000313" key="3">
    <source>
        <dbReference type="Proteomes" id="UP000001739"/>
    </source>
</evidence>
<evidence type="ECO:0000256" key="1">
    <source>
        <dbReference type="SAM" id="Phobius"/>
    </source>
</evidence>
<protein>
    <recommendedName>
        <fullName evidence="4">Transmembrane protein</fullName>
    </recommendedName>
</protein>
<accession>B2TGW4</accession>
<feature type="transmembrane region" description="Helical" evidence="1">
    <location>
        <begin position="28"/>
        <end position="49"/>
    </location>
</feature>
<keyword evidence="1" id="KW-1133">Transmembrane helix</keyword>
<dbReference type="AlphaFoldDB" id="B2TGW4"/>
<dbReference type="Proteomes" id="UP000001739">
    <property type="component" value="Plasmid pBPHYT01"/>
</dbReference>
<proteinExistence type="predicted"/>
<name>B2TGW4_PARPJ</name>
<keyword evidence="1" id="KW-0812">Transmembrane</keyword>
<evidence type="ECO:0000313" key="2">
    <source>
        <dbReference type="EMBL" id="ACD21680.1"/>
    </source>
</evidence>
<keyword evidence="1" id="KW-0472">Membrane</keyword>
<dbReference type="KEGG" id="bpy:Bphyt_7395"/>
<sequence>MTQYALREMLLFGMAVVIASLIRADLLWTWFVLALVLHVGLTVLSTLAFSRAVDRGFVKASRAVVTRFYVHPDCPARLLVKRHILASPAASLRRAS</sequence>
<evidence type="ECO:0008006" key="4">
    <source>
        <dbReference type="Google" id="ProtNLM"/>
    </source>
</evidence>
<geneLocation type="plasmid" evidence="2 3">
    <name>pBPHYT01</name>
</geneLocation>
<organism evidence="2 3">
    <name type="scientific">Paraburkholderia phytofirmans (strain DSM 17436 / LMG 22146 / PsJN)</name>
    <name type="common">Burkholderia phytofirmans</name>
    <dbReference type="NCBI Taxonomy" id="398527"/>
    <lineage>
        <taxon>Bacteria</taxon>
        <taxon>Pseudomonadati</taxon>
        <taxon>Pseudomonadota</taxon>
        <taxon>Betaproteobacteria</taxon>
        <taxon>Burkholderiales</taxon>
        <taxon>Burkholderiaceae</taxon>
        <taxon>Paraburkholderia</taxon>
    </lineage>
</organism>
<reference evidence="2 3" key="1">
    <citation type="journal article" date="2011" name="J. Bacteriol.">
        <title>Complete genome sequence of the plant growth-promoting endophyte Burkholderia phytofirmans strain PsJN.</title>
        <authorList>
            <person name="Weilharter A."/>
            <person name="Mitter B."/>
            <person name="Shin M.V."/>
            <person name="Chain P.S."/>
            <person name="Nowak J."/>
            <person name="Sessitsch A."/>
        </authorList>
    </citation>
    <scope>NUCLEOTIDE SEQUENCE [LARGE SCALE GENOMIC DNA]</scope>
    <source>
        <strain evidence="3">DSM 17436 / LMG 22146 / PsJN</strain>
        <plasmid evidence="2 3">pBPHYT01</plasmid>
    </source>
</reference>
<feature type="transmembrane region" description="Helical" evidence="1">
    <location>
        <begin position="5"/>
        <end position="22"/>
    </location>
</feature>
<dbReference type="HOGENOM" id="CLU_2354405_0_0_4"/>